<feature type="transmembrane region" description="Helical" evidence="1">
    <location>
        <begin position="73"/>
        <end position="96"/>
    </location>
</feature>
<accession>T1JMK1</accession>
<keyword evidence="1" id="KW-0812">Transmembrane</keyword>
<evidence type="ECO:0008006" key="4">
    <source>
        <dbReference type="Google" id="ProtNLM"/>
    </source>
</evidence>
<sequence>MRIDAHSQLRSEFTLKLNQLWARLFYIYGLQLHYIEDTYFPKWKKYFIMLLPRLFVVLFTIRYLILTAKLNQLEVFVILGPPTIFNTITTFTAFFLQKNETDFSALYKILLDLTLKSPDAIKRIKRNIYTSLIITATFNVAYYIVIIKMLTTQSHKYLEFNVLIYNEFNSRLLRIYLLAETVFNVIFHQMFLGITVMYFSYMCKVLELAFKDLNEDIERAIVSTSELTNAKLSGFRRRYQYLSQIVEKISKSFSPLLFFWLVGLIFIFCLRIRSFKPYYEFPFRVHTVLDTCHLIYLVIVIFKNSSELQAQSSKMKGRVSELIISDDELAASTNQERISINCLLFSQTLNADNVGVSVSGLFILSTFSFLNMASTVITYVVLVYQS</sequence>
<dbReference type="HOGENOM" id="CLU_055904_0_0_1"/>
<proteinExistence type="predicted"/>
<dbReference type="PhylomeDB" id="T1JMK1"/>
<protein>
    <recommendedName>
        <fullName evidence="4">Gustatory receptor</fullName>
    </recommendedName>
</protein>
<feature type="transmembrane region" description="Helical" evidence="1">
    <location>
        <begin position="175"/>
        <end position="201"/>
    </location>
</feature>
<reference evidence="3" key="1">
    <citation type="submission" date="2011-05" db="EMBL/GenBank/DDBJ databases">
        <authorList>
            <person name="Richards S.R."/>
            <person name="Qu J."/>
            <person name="Jiang H."/>
            <person name="Jhangiani S.N."/>
            <person name="Agravi P."/>
            <person name="Goodspeed R."/>
            <person name="Gross S."/>
            <person name="Mandapat C."/>
            <person name="Jackson L."/>
            <person name="Mathew T."/>
            <person name="Pu L."/>
            <person name="Thornton R."/>
            <person name="Saada N."/>
            <person name="Wilczek-Boney K.B."/>
            <person name="Lee S."/>
            <person name="Kovar C."/>
            <person name="Wu Y."/>
            <person name="Scherer S.E."/>
            <person name="Worley K.C."/>
            <person name="Muzny D.M."/>
            <person name="Gibbs R."/>
        </authorList>
    </citation>
    <scope>NUCLEOTIDE SEQUENCE</scope>
    <source>
        <strain evidence="3">Brora</strain>
    </source>
</reference>
<feature type="transmembrane region" description="Helical" evidence="1">
    <location>
        <begin position="252"/>
        <end position="271"/>
    </location>
</feature>
<keyword evidence="1" id="KW-1133">Transmembrane helix</keyword>
<name>T1JMK1_STRMM</name>
<dbReference type="Proteomes" id="UP000014500">
    <property type="component" value="Unassembled WGS sequence"/>
</dbReference>
<keyword evidence="1" id="KW-0472">Membrane</keyword>
<evidence type="ECO:0000256" key="1">
    <source>
        <dbReference type="SAM" id="Phobius"/>
    </source>
</evidence>
<feature type="transmembrane region" description="Helical" evidence="1">
    <location>
        <begin position="47"/>
        <end position="66"/>
    </location>
</feature>
<evidence type="ECO:0000313" key="3">
    <source>
        <dbReference type="Proteomes" id="UP000014500"/>
    </source>
</evidence>
<reference evidence="2" key="2">
    <citation type="submission" date="2015-02" db="UniProtKB">
        <authorList>
            <consortium name="EnsemblMetazoa"/>
        </authorList>
    </citation>
    <scope>IDENTIFICATION</scope>
</reference>
<dbReference type="EMBL" id="JH431242">
    <property type="status" value="NOT_ANNOTATED_CDS"/>
    <property type="molecule type" value="Genomic_DNA"/>
</dbReference>
<keyword evidence="3" id="KW-1185">Reference proteome</keyword>
<dbReference type="OMA" id="HAMFNDA"/>
<feature type="transmembrane region" description="Helical" evidence="1">
    <location>
        <begin position="128"/>
        <end position="147"/>
    </location>
</feature>
<feature type="transmembrane region" description="Helical" evidence="1">
    <location>
        <begin position="361"/>
        <end position="384"/>
    </location>
</feature>
<dbReference type="AlphaFoldDB" id="T1JMK1"/>
<organism evidence="2 3">
    <name type="scientific">Strigamia maritima</name>
    <name type="common">European centipede</name>
    <name type="synonym">Geophilus maritimus</name>
    <dbReference type="NCBI Taxonomy" id="126957"/>
    <lineage>
        <taxon>Eukaryota</taxon>
        <taxon>Metazoa</taxon>
        <taxon>Ecdysozoa</taxon>
        <taxon>Arthropoda</taxon>
        <taxon>Myriapoda</taxon>
        <taxon>Chilopoda</taxon>
        <taxon>Pleurostigmophora</taxon>
        <taxon>Geophilomorpha</taxon>
        <taxon>Linotaeniidae</taxon>
        <taxon>Strigamia</taxon>
    </lineage>
</organism>
<evidence type="ECO:0000313" key="2">
    <source>
        <dbReference type="EnsemblMetazoa" id="SMAR015081-PA"/>
    </source>
</evidence>
<dbReference type="EnsemblMetazoa" id="SMAR015081-RA">
    <property type="protein sequence ID" value="SMAR015081-PA"/>
    <property type="gene ID" value="SMAR015081"/>
</dbReference>